<feature type="domain" description="RNA ligase" evidence="1">
    <location>
        <begin position="20"/>
        <end position="128"/>
    </location>
</feature>
<evidence type="ECO:0000313" key="2">
    <source>
        <dbReference type="EMBL" id="GAG47185.1"/>
    </source>
</evidence>
<reference evidence="2" key="1">
    <citation type="journal article" date="2014" name="Front. Microbiol.">
        <title>High frequency of phylogenetically diverse reductive dehalogenase-homologous genes in deep subseafloor sedimentary metagenomes.</title>
        <authorList>
            <person name="Kawai M."/>
            <person name="Futagami T."/>
            <person name="Toyoda A."/>
            <person name="Takaki Y."/>
            <person name="Nishi S."/>
            <person name="Hori S."/>
            <person name="Arai W."/>
            <person name="Tsubouchi T."/>
            <person name="Morono Y."/>
            <person name="Uchiyama I."/>
            <person name="Ito T."/>
            <person name="Fujiyama A."/>
            <person name="Inagaki F."/>
            <person name="Takami H."/>
        </authorList>
    </citation>
    <scope>NUCLEOTIDE SEQUENCE</scope>
    <source>
        <strain evidence="2">Expedition CK06-06</strain>
    </source>
</reference>
<dbReference type="AlphaFoldDB" id="X0XV14"/>
<organism evidence="2">
    <name type="scientific">marine sediment metagenome</name>
    <dbReference type="NCBI Taxonomy" id="412755"/>
    <lineage>
        <taxon>unclassified sequences</taxon>
        <taxon>metagenomes</taxon>
        <taxon>ecological metagenomes</taxon>
    </lineage>
</organism>
<dbReference type="EMBL" id="BARS01051624">
    <property type="protein sequence ID" value="GAG47185.1"/>
    <property type="molecule type" value="Genomic_DNA"/>
</dbReference>
<dbReference type="InterPro" id="IPR021122">
    <property type="entry name" value="RNA_ligase_dom_REL/Rnl2"/>
</dbReference>
<comment type="caution">
    <text evidence="2">The sequence shown here is derived from an EMBL/GenBank/DDBJ whole genome shotgun (WGS) entry which is preliminary data.</text>
</comment>
<protein>
    <recommendedName>
        <fullName evidence="1">RNA ligase domain-containing protein</fullName>
    </recommendedName>
</protein>
<sequence>MGYLHINNLYKNQDIMMFKECYALEKIHGTSAHVQWKVESGIRFFSGGEKHEKFVDLFEADPLTEKMQGLGAEKVTVYGEAYGGKQQGMSYLYGKELKFAVFDVKIGDVWLAVPQAEEVAKSLGLEFVSY</sequence>
<name>X0XV14_9ZZZZ</name>
<evidence type="ECO:0000259" key="1">
    <source>
        <dbReference type="Pfam" id="PF09414"/>
    </source>
</evidence>
<dbReference type="Gene3D" id="3.30.470.30">
    <property type="entry name" value="DNA ligase/mRNA capping enzyme"/>
    <property type="match status" value="1"/>
</dbReference>
<proteinExistence type="predicted"/>
<dbReference type="Pfam" id="PF09414">
    <property type="entry name" value="RNA_ligase"/>
    <property type="match status" value="1"/>
</dbReference>
<accession>X0XV14</accession>
<feature type="non-terminal residue" evidence="2">
    <location>
        <position position="130"/>
    </location>
</feature>
<gene>
    <name evidence="2" type="ORF">S01H1_76858</name>
</gene>
<dbReference type="SUPFAM" id="SSF56091">
    <property type="entry name" value="DNA ligase/mRNA capping enzyme, catalytic domain"/>
    <property type="match status" value="1"/>
</dbReference>